<feature type="transmembrane region" description="Helical" evidence="7">
    <location>
        <begin position="429"/>
        <end position="450"/>
    </location>
</feature>
<evidence type="ECO:0000256" key="8">
    <source>
        <dbReference type="SAM" id="SignalP"/>
    </source>
</evidence>
<dbReference type="Gene3D" id="3.40.30.10">
    <property type="entry name" value="Glutaredoxin"/>
    <property type="match status" value="1"/>
</dbReference>
<keyword evidence="3 7" id="KW-0812">Transmembrane</keyword>
<evidence type="ECO:0000256" key="5">
    <source>
        <dbReference type="ARBA" id="ARBA00022989"/>
    </source>
</evidence>
<dbReference type="GO" id="GO:0045454">
    <property type="term" value="P:cell redox homeostasis"/>
    <property type="evidence" value="ECO:0007669"/>
    <property type="project" value="TreeGrafter"/>
</dbReference>
<feature type="transmembrane region" description="Helical" evidence="7">
    <location>
        <begin position="610"/>
        <end position="627"/>
    </location>
</feature>
<dbReference type="Pfam" id="PF13899">
    <property type="entry name" value="Thioredoxin_7"/>
    <property type="match status" value="1"/>
</dbReference>
<feature type="transmembrane region" description="Helical" evidence="7">
    <location>
        <begin position="505"/>
        <end position="528"/>
    </location>
</feature>
<evidence type="ECO:0000256" key="6">
    <source>
        <dbReference type="ARBA" id="ARBA00023136"/>
    </source>
</evidence>
<feature type="transmembrane region" description="Helical" evidence="7">
    <location>
        <begin position="470"/>
        <end position="493"/>
    </location>
</feature>
<dbReference type="AlphaFoldDB" id="A0A3M6QS40"/>
<dbReference type="Pfam" id="PF11412">
    <property type="entry name" value="DsbD_N"/>
    <property type="match status" value="1"/>
</dbReference>
<dbReference type="PANTHER" id="PTHR32234:SF3">
    <property type="entry name" value="SUPPRESSION OF COPPER SENSITIVITY PROTEIN"/>
    <property type="match status" value="1"/>
</dbReference>
<dbReference type="InterPro" id="IPR013766">
    <property type="entry name" value="Thioredoxin_domain"/>
</dbReference>
<feature type="transmembrane region" description="Helical" evidence="7">
    <location>
        <begin position="585"/>
        <end position="604"/>
    </location>
</feature>
<evidence type="ECO:0000259" key="9">
    <source>
        <dbReference type="PROSITE" id="PS51352"/>
    </source>
</evidence>
<dbReference type="Proteomes" id="UP000278006">
    <property type="component" value="Unassembled WGS sequence"/>
</dbReference>
<dbReference type="InterPro" id="IPR003834">
    <property type="entry name" value="Cyt_c_assmbl_TM_dom"/>
</dbReference>
<dbReference type="GO" id="GO:0015035">
    <property type="term" value="F:protein-disulfide reductase activity"/>
    <property type="evidence" value="ECO:0007669"/>
    <property type="project" value="TreeGrafter"/>
</dbReference>
<organism evidence="10 11">
    <name type="scientific">Corticibacter populi</name>
    <dbReference type="NCBI Taxonomy" id="1550736"/>
    <lineage>
        <taxon>Bacteria</taxon>
        <taxon>Pseudomonadati</taxon>
        <taxon>Pseudomonadota</taxon>
        <taxon>Betaproteobacteria</taxon>
        <taxon>Burkholderiales</taxon>
        <taxon>Comamonadaceae</taxon>
        <taxon>Corticibacter</taxon>
    </lineage>
</organism>
<proteinExistence type="predicted"/>
<evidence type="ECO:0000256" key="7">
    <source>
        <dbReference type="SAM" id="Phobius"/>
    </source>
</evidence>
<accession>A0A3M6QS40</accession>
<dbReference type="CDD" id="cd02953">
    <property type="entry name" value="DsbDgamma"/>
    <property type="match status" value="1"/>
</dbReference>
<protein>
    <submittedName>
        <fullName evidence="10">Protein-disulfide reductase</fullName>
    </submittedName>
</protein>
<evidence type="ECO:0000313" key="10">
    <source>
        <dbReference type="EMBL" id="RMX05846.1"/>
    </source>
</evidence>
<keyword evidence="4" id="KW-0201">Cytochrome c-type biogenesis</keyword>
<keyword evidence="5 7" id="KW-1133">Transmembrane helix</keyword>
<keyword evidence="6 7" id="KW-0472">Membrane</keyword>
<feature type="transmembrane region" description="Helical" evidence="7">
    <location>
        <begin position="639"/>
        <end position="661"/>
    </location>
</feature>
<evidence type="ECO:0000256" key="3">
    <source>
        <dbReference type="ARBA" id="ARBA00022692"/>
    </source>
</evidence>
<sequence length="793" mass="83701">MARRACMGRLSTWLQRQAALLCAVLLAAWACGAAAQIRFSTDASGAPAASAQVQTPHVRAELVVHAPEGLQPGEPVWLGLLIEHAPGWHTYWKNPGDSGMATELQWQLPPGLEAGAIDWPTPRKLRIGTLANYGYEGTVLLPVPVTVAPGGVQVGEALGLGRGAAVPITLHASWLVCKLECIPEQGSFHIQVPVQGTTGLHAAGFQQAWQQRPEALAAEGSSAAAEGDRLRLRIAGLPAALQGHKLELFAETPFTLAHGARDGQEWQQHWEEGADAAAGVWIAEVPLAPDREASGASLPLVLTRMTAEEGGDWHPAGGELTQGWRVQVPVTAGWQGAARAQPSAALLQALADNQARADAGAAVATGTPVTVGWSTASAGSTVQWAWMLVLALLGGAALNLMPCVFPVLAIKALSIVRHGGDRRLQRRSALAYGAGVVVSFALLGALMLALRLAGTQLGWGFQLQSPWFVAGMALLFTLMGLALAGVFELRVWLPSALGDARPRSPLVHAALSGVLAVLIASPCTGPFMGAALGATLGLPAWAALGIFLALGLGMALPFVALVWFPDWLARLPRPGAWMEGFQRAMAFPMFATVAWLLWVLAQQVGIDGMAAWLFVLWALSFALWLWGHRPRSAALVLKGAWALVLLAPLAVLALGALRFAAATAAPPAAPQLSQAETGAGWQEWSPEVQQQALDQGLPVFVDFTASWCITCQYNKATTLADEGVLADFAAAGVRLLRADWTRQNPAITEALRALGRSGVPTYALHVPGRPVVVMAELLDRAELRTQLQALPPR</sequence>
<dbReference type="InterPro" id="IPR028250">
    <property type="entry name" value="DsbDN"/>
</dbReference>
<dbReference type="InterPro" id="IPR035671">
    <property type="entry name" value="DsbD_gamma"/>
</dbReference>
<reference evidence="10 11" key="1">
    <citation type="submission" date="2018-10" db="EMBL/GenBank/DDBJ databases">
        <title>Draft genome of Cortibacter populi DSM10536.</title>
        <authorList>
            <person name="Bernier A.-M."/>
            <person name="Bernard K."/>
        </authorList>
    </citation>
    <scope>NUCLEOTIDE SEQUENCE [LARGE SCALE GENOMIC DNA]</scope>
    <source>
        <strain evidence="10 11">DSM 105136</strain>
    </source>
</reference>
<comment type="caution">
    <text evidence="10">The sequence shown here is derived from an EMBL/GenBank/DDBJ whole genome shotgun (WGS) entry which is preliminary data.</text>
</comment>
<keyword evidence="8" id="KW-0732">Signal</keyword>
<evidence type="ECO:0000256" key="2">
    <source>
        <dbReference type="ARBA" id="ARBA00022475"/>
    </source>
</evidence>
<dbReference type="EMBL" id="RDQO01000003">
    <property type="protein sequence ID" value="RMX05846.1"/>
    <property type="molecule type" value="Genomic_DNA"/>
</dbReference>
<dbReference type="SUPFAM" id="SSF52833">
    <property type="entry name" value="Thioredoxin-like"/>
    <property type="match status" value="1"/>
</dbReference>
<keyword evidence="2" id="KW-1003">Cell membrane</keyword>
<dbReference type="Pfam" id="PF02683">
    <property type="entry name" value="DsbD_TM"/>
    <property type="match status" value="1"/>
</dbReference>
<name>A0A3M6QS40_9BURK</name>
<comment type="subcellular location">
    <subcellularLocation>
        <location evidence="1">Cell membrane</location>
        <topology evidence="1">Multi-pass membrane protein</topology>
    </subcellularLocation>
</comment>
<dbReference type="OrthoDB" id="9811036at2"/>
<feature type="transmembrane region" description="Helical" evidence="7">
    <location>
        <begin position="540"/>
        <end position="564"/>
    </location>
</feature>
<dbReference type="PROSITE" id="PS51352">
    <property type="entry name" value="THIOREDOXIN_2"/>
    <property type="match status" value="1"/>
</dbReference>
<evidence type="ECO:0000256" key="1">
    <source>
        <dbReference type="ARBA" id="ARBA00004651"/>
    </source>
</evidence>
<dbReference type="InterPro" id="IPR036249">
    <property type="entry name" value="Thioredoxin-like_sf"/>
</dbReference>
<feature type="chain" id="PRO_5018306975" evidence="8">
    <location>
        <begin position="36"/>
        <end position="793"/>
    </location>
</feature>
<feature type="signal peptide" evidence="8">
    <location>
        <begin position="1"/>
        <end position="35"/>
    </location>
</feature>
<keyword evidence="11" id="KW-1185">Reference proteome</keyword>
<feature type="transmembrane region" description="Helical" evidence="7">
    <location>
        <begin position="384"/>
        <end position="408"/>
    </location>
</feature>
<gene>
    <name evidence="10" type="ORF">D8I35_11880</name>
</gene>
<evidence type="ECO:0000256" key="4">
    <source>
        <dbReference type="ARBA" id="ARBA00022748"/>
    </source>
</evidence>
<feature type="domain" description="Thioredoxin" evidence="9">
    <location>
        <begin position="659"/>
        <end position="792"/>
    </location>
</feature>
<dbReference type="PANTHER" id="PTHR32234">
    <property type="entry name" value="THIOL:DISULFIDE INTERCHANGE PROTEIN DSBD"/>
    <property type="match status" value="1"/>
</dbReference>
<evidence type="ECO:0000313" key="11">
    <source>
        <dbReference type="Proteomes" id="UP000278006"/>
    </source>
</evidence>
<dbReference type="GO" id="GO:0005886">
    <property type="term" value="C:plasma membrane"/>
    <property type="evidence" value="ECO:0007669"/>
    <property type="project" value="UniProtKB-SubCell"/>
</dbReference>
<dbReference type="GO" id="GO:0017004">
    <property type="term" value="P:cytochrome complex assembly"/>
    <property type="evidence" value="ECO:0007669"/>
    <property type="project" value="UniProtKB-KW"/>
</dbReference>